<evidence type="ECO:0000256" key="6">
    <source>
        <dbReference type="ARBA" id="ARBA00022840"/>
    </source>
</evidence>
<keyword evidence="5 9" id="KW-0418">Kinase</keyword>
<evidence type="ECO:0000256" key="4">
    <source>
        <dbReference type="ARBA" id="ARBA00022741"/>
    </source>
</evidence>
<proteinExistence type="predicted"/>
<dbReference type="EC" id="2.7.13.3" evidence="2"/>
<evidence type="ECO:0000256" key="7">
    <source>
        <dbReference type="SAM" id="Phobius"/>
    </source>
</evidence>
<dbReference type="GO" id="GO:0004673">
    <property type="term" value="F:protein histidine kinase activity"/>
    <property type="evidence" value="ECO:0007669"/>
    <property type="project" value="UniProtKB-EC"/>
</dbReference>
<dbReference type="InterPro" id="IPR005467">
    <property type="entry name" value="His_kinase_dom"/>
</dbReference>
<evidence type="ECO:0000313" key="10">
    <source>
        <dbReference type="Proteomes" id="UP001596545"/>
    </source>
</evidence>
<evidence type="ECO:0000256" key="1">
    <source>
        <dbReference type="ARBA" id="ARBA00000085"/>
    </source>
</evidence>
<reference evidence="9 10" key="1">
    <citation type="journal article" date="2019" name="Int. J. Syst. Evol. Microbiol.">
        <title>The Global Catalogue of Microorganisms (GCM) 10K type strain sequencing project: providing services to taxonomists for standard genome sequencing and annotation.</title>
        <authorList>
            <consortium name="The Broad Institute Genomics Platform"/>
            <consortium name="The Broad Institute Genome Sequencing Center for Infectious Disease"/>
            <person name="Wu L."/>
            <person name="Ma J."/>
        </authorList>
    </citation>
    <scope>NUCLEOTIDE SEQUENCE [LARGE SCALE GENOMIC DNA]</scope>
    <source>
        <strain evidence="9 10">CGMCC 1.12554</strain>
    </source>
</reference>
<dbReference type="Pfam" id="PF02518">
    <property type="entry name" value="HATPase_c"/>
    <property type="match status" value="1"/>
</dbReference>
<dbReference type="RefSeq" id="WP_256407895.1">
    <property type="nucleotide sequence ID" value="NZ_JANHDN010000002.1"/>
</dbReference>
<protein>
    <recommendedName>
        <fullName evidence="2">histidine kinase</fullName>
        <ecNumber evidence="2">2.7.13.3</ecNumber>
    </recommendedName>
</protein>
<keyword evidence="6" id="KW-0067">ATP-binding</keyword>
<dbReference type="PANTHER" id="PTHR44936">
    <property type="entry name" value="SENSOR PROTEIN CREC"/>
    <property type="match status" value="1"/>
</dbReference>
<keyword evidence="3" id="KW-0808">Transferase</keyword>
<feature type="transmembrane region" description="Helical" evidence="7">
    <location>
        <begin position="12"/>
        <end position="30"/>
    </location>
</feature>
<organism evidence="9 10">
    <name type="scientific">Halorubrum rutilum</name>
    <dbReference type="NCBI Taxonomy" id="1364933"/>
    <lineage>
        <taxon>Archaea</taxon>
        <taxon>Methanobacteriati</taxon>
        <taxon>Methanobacteriota</taxon>
        <taxon>Stenosarchaea group</taxon>
        <taxon>Halobacteria</taxon>
        <taxon>Halobacteriales</taxon>
        <taxon>Haloferacaceae</taxon>
        <taxon>Halorubrum</taxon>
    </lineage>
</organism>
<gene>
    <name evidence="9" type="ORF">ACFQMF_00115</name>
</gene>
<dbReference type="AlphaFoldDB" id="A0ABD6AGA9"/>
<keyword evidence="4" id="KW-0547">Nucleotide-binding</keyword>
<dbReference type="GO" id="GO:0005524">
    <property type="term" value="F:ATP binding"/>
    <property type="evidence" value="ECO:0007669"/>
    <property type="project" value="UniProtKB-KW"/>
</dbReference>
<evidence type="ECO:0000313" key="9">
    <source>
        <dbReference type="EMBL" id="MFC7322977.1"/>
    </source>
</evidence>
<dbReference type="InterPro" id="IPR050980">
    <property type="entry name" value="2C_sensor_his_kinase"/>
</dbReference>
<comment type="catalytic activity">
    <reaction evidence="1">
        <text>ATP + protein L-histidine = ADP + protein N-phospho-L-histidine.</text>
        <dbReference type="EC" id="2.7.13.3"/>
    </reaction>
</comment>
<evidence type="ECO:0000259" key="8">
    <source>
        <dbReference type="PROSITE" id="PS50109"/>
    </source>
</evidence>
<comment type="caution">
    <text evidence="9">The sequence shown here is derived from an EMBL/GenBank/DDBJ whole genome shotgun (WGS) entry which is preliminary data.</text>
</comment>
<dbReference type="Proteomes" id="UP001596545">
    <property type="component" value="Unassembled WGS sequence"/>
</dbReference>
<evidence type="ECO:0000256" key="2">
    <source>
        <dbReference type="ARBA" id="ARBA00012438"/>
    </source>
</evidence>
<dbReference type="InterPro" id="IPR036890">
    <property type="entry name" value="HATPase_C_sf"/>
</dbReference>
<sequence length="354" mass="38199">MSFSRDRVRPQHGVYALGAFCLGLGLAHLVTEGEGIGTALEAFVICAIALLVVGTGYGLPNRPVSRSGKWRALRLAAAVAGSFALLALAVWLIWALEGDPSEFTFLLAFATSLGSAVGVRGGLHAVEADERLDEARDLTKLLTINQRVLRHNLRNELTVALGTLDRVERRDHGPETDDDVRTARTHLERLVETTDRTREIVSIWNTDRRETFRLRTLVEERAEAVGAAHPETLIATEFDGDPRVRSHPALPTAIEEGIRNAAEHTPSDAAVTVTLSTDRSGAAVVEIADTGAGIPQFDVDAVEGPTETPLVHTQGLGLWIIYWTVETAGGTFELLENEPTGTVVRIALPTVEGS</sequence>
<feature type="transmembrane region" description="Helical" evidence="7">
    <location>
        <begin position="72"/>
        <end position="94"/>
    </location>
</feature>
<accession>A0ABD6AGA9</accession>
<dbReference type="PANTHER" id="PTHR44936:SF10">
    <property type="entry name" value="SENSOR PROTEIN RSTB"/>
    <property type="match status" value="1"/>
</dbReference>
<keyword evidence="10" id="KW-1185">Reference proteome</keyword>
<keyword evidence="7" id="KW-1133">Transmembrane helix</keyword>
<dbReference type="InterPro" id="IPR003594">
    <property type="entry name" value="HATPase_dom"/>
</dbReference>
<dbReference type="PRINTS" id="PR00344">
    <property type="entry name" value="BCTRLSENSOR"/>
</dbReference>
<evidence type="ECO:0000256" key="3">
    <source>
        <dbReference type="ARBA" id="ARBA00022679"/>
    </source>
</evidence>
<dbReference type="EMBL" id="JBHTBL010000001">
    <property type="protein sequence ID" value="MFC7322977.1"/>
    <property type="molecule type" value="Genomic_DNA"/>
</dbReference>
<dbReference type="SUPFAM" id="SSF55874">
    <property type="entry name" value="ATPase domain of HSP90 chaperone/DNA topoisomerase II/histidine kinase"/>
    <property type="match status" value="1"/>
</dbReference>
<dbReference type="SMART" id="SM00387">
    <property type="entry name" value="HATPase_c"/>
    <property type="match status" value="1"/>
</dbReference>
<evidence type="ECO:0000256" key="5">
    <source>
        <dbReference type="ARBA" id="ARBA00022777"/>
    </source>
</evidence>
<dbReference type="InterPro" id="IPR004358">
    <property type="entry name" value="Sig_transdc_His_kin-like_C"/>
</dbReference>
<keyword evidence="7" id="KW-0472">Membrane</keyword>
<feature type="transmembrane region" description="Helical" evidence="7">
    <location>
        <begin position="42"/>
        <end position="60"/>
    </location>
</feature>
<keyword evidence="7" id="KW-0812">Transmembrane</keyword>
<dbReference type="Gene3D" id="3.30.565.10">
    <property type="entry name" value="Histidine kinase-like ATPase, C-terminal domain"/>
    <property type="match status" value="1"/>
</dbReference>
<name>A0ABD6AGA9_9EURY</name>
<dbReference type="PROSITE" id="PS50109">
    <property type="entry name" value="HIS_KIN"/>
    <property type="match status" value="1"/>
</dbReference>
<feature type="domain" description="Histidine kinase" evidence="8">
    <location>
        <begin position="148"/>
        <end position="352"/>
    </location>
</feature>